<dbReference type="PANTHER" id="PTHR24148">
    <property type="entry name" value="ANKYRIN REPEAT DOMAIN-CONTAINING PROTEIN 39 HOMOLOG-RELATED"/>
    <property type="match status" value="1"/>
</dbReference>
<dbReference type="STRING" id="1745343.A0A2J6QQG5"/>
<dbReference type="OrthoDB" id="2157530at2759"/>
<dbReference type="AlphaFoldDB" id="A0A2J6QQG5"/>
<feature type="non-terminal residue" evidence="1">
    <location>
        <position position="63"/>
    </location>
</feature>
<dbReference type="Proteomes" id="UP000235672">
    <property type="component" value="Unassembled WGS sequence"/>
</dbReference>
<keyword evidence="2" id="KW-1185">Reference proteome</keyword>
<dbReference type="Pfam" id="PF26639">
    <property type="entry name" value="Het-6_barrel"/>
    <property type="match status" value="1"/>
</dbReference>
<dbReference type="PANTHER" id="PTHR24148:SF64">
    <property type="entry name" value="HETEROKARYON INCOMPATIBILITY DOMAIN-CONTAINING PROTEIN"/>
    <property type="match status" value="1"/>
</dbReference>
<accession>A0A2J6QQG5</accession>
<sequence length="63" mass="6880">GRRLFLTEKGHIGLGPKDMQEGDVVAVLLGGSVPFVLHRQVSKFTLLGESYIHGMMNGEVIED</sequence>
<dbReference type="EMBL" id="KZ613464">
    <property type="protein sequence ID" value="PMD28506.1"/>
    <property type="molecule type" value="Genomic_DNA"/>
</dbReference>
<dbReference type="InterPro" id="IPR052895">
    <property type="entry name" value="HetReg/Transcr_Mod"/>
</dbReference>
<evidence type="ECO:0000313" key="2">
    <source>
        <dbReference type="Proteomes" id="UP000235672"/>
    </source>
</evidence>
<gene>
    <name evidence="1" type="ORF">NA56DRAFT_542336</name>
</gene>
<feature type="non-terminal residue" evidence="1">
    <location>
        <position position="1"/>
    </location>
</feature>
<organism evidence="1 2">
    <name type="scientific">Hyaloscypha hepaticicola</name>
    <dbReference type="NCBI Taxonomy" id="2082293"/>
    <lineage>
        <taxon>Eukaryota</taxon>
        <taxon>Fungi</taxon>
        <taxon>Dikarya</taxon>
        <taxon>Ascomycota</taxon>
        <taxon>Pezizomycotina</taxon>
        <taxon>Leotiomycetes</taxon>
        <taxon>Helotiales</taxon>
        <taxon>Hyaloscyphaceae</taxon>
        <taxon>Hyaloscypha</taxon>
    </lineage>
</organism>
<reference evidence="1 2" key="1">
    <citation type="submission" date="2016-05" db="EMBL/GenBank/DDBJ databases">
        <title>A degradative enzymes factory behind the ericoid mycorrhizal symbiosis.</title>
        <authorList>
            <consortium name="DOE Joint Genome Institute"/>
            <person name="Martino E."/>
            <person name="Morin E."/>
            <person name="Grelet G."/>
            <person name="Kuo A."/>
            <person name="Kohler A."/>
            <person name="Daghino S."/>
            <person name="Barry K."/>
            <person name="Choi C."/>
            <person name="Cichocki N."/>
            <person name="Clum A."/>
            <person name="Copeland A."/>
            <person name="Hainaut M."/>
            <person name="Haridas S."/>
            <person name="Labutti K."/>
            <person name="Lindquist E."/>
            <person name="Lipzen A."/>
            <person name="Khouja H.-R."/>
            <person name="Murat C."/>
            <person name="Ohm R."/>
            <person name="Olson A."/>
            <person name="Spatafora J."/>
            <person name="Veneault-Fourrey C."/>
            <person name="Henrissat B."/>
            <person name="Grigoriev I."/>
            <person name="Martin F."/>
            <person name="Perotto S."/>
        </authorList>
    </citation>
    <scope>NUCLEOTIDE SEQUENCE [LARGE SCALE GENOMIC DNA]</scope>
    <source>
        <strain evidence="1 2">UAMH 7357</strain>
    </source>
</reference>
<protein>
    <submittedName>
        <fullName evidence="1">Uncharacterized protein</fullName>
    </submittedName>
</protein>
<name>A0A2J6QQG5_9HELO</name>
<evidence type="ECO:0000313" key="1">
    <source>
        <dbReference type="EMBL" id="PMD28506.1"/>
    </source>
</evidence>
<proteinExistence type="predicted"/>